<dbReference type="Proteomes" id="UP000215405">
    <property type="component" value="Unassembled WGS sequence"/>
</dbReference>
<feature type="domain" description="Carbohydrate kinase FGGY N-terminal" evidence="11">
    <location>
        <begin position="1"/>
        <end position="243"/>
    </location>
</feature>
<evidence type="ECO:0000256" key="5">
    <source>
        <dbReference type="ARBA" id="ARBA00022777"/>
    </source>
</evidence>
<dbReference type="Pfam" id="PF00370">
    <property type="entry name" value="FGGY_N"/>
    <property type="match status" value="1"/>
</dbReference>
<keyword evidence="14" id="KW-1185">Reference proteome</keyword>
<dbReference type="EMBL" id="NBYO01000001">
    <property type="protein sequence ID" value="OXT02636.1"/>
    <property type="molecule type" value="Genomic_DNA"/>
</dbReference>
<feature type="active site" description="Proton acceptor" evidence="8">
    <location>
        <position position="236"/>
    </location>
</feature>
<dbReference type="GO" id="GO:0005998">
    <property type="term" value="P:xylulose catabolic process"/>
    <property type="evidence" value="ECO:0007669"/>
    <property type="project" value="UniProtKB-UniRule"/>
</dbReference>
<dbReference type="GO" id="GO:0042732">
    <property type="term" value="P:D-xylose metabolic process"/>
    <property type="evidence" value="ECO:0007669"/>
    <property type="project" value="UniProtKB-KW"/>
</dbReference>
<feature type="domain" description="Carbohydrate kinase FGGY C-terminal" evidence="12">
    <location>
        <begin position="253"/>
        <end position="436"/>
    </location>
</feature>
<name>A0A231V4W7_9HYPH</name>
<evidence type="ECO:0000256" key="6">
    <source>
        <dbReference type="ARBA" id="ARBA00022840"/>
    </source>
</evidence>
<accession>A0A231V4W7</accession>
<feature type="binding site" evidence="8">
    <location>
        <begin position="79"/>
        <end position="80"/>
    </location>
    <ligand>
        <name>substrate</name>
    </ligand>
</feature>
<evidence type="ECO:0000313" key="13">
    <source>
        <dbReference type="EMBL" id="OXT02636.1"/>
    </source>
</evidence>
<keyword evidence="3 8" id="KW-0808">Transferase</keyword>
<dbReference type="RefSeq" id="WP_094076587.1">
    <property type="nucleotide sequence ID" value="NZ_NBYO01000001.1"/>
</dbReference>
<dbReference type="PANTHER" id="PTHR43095">
    <property type="entry name" value="SUGAR KINASE"/>
    <property type="match status" value="1"/>
</dbReference>
<dbReference type="Pfam" id="PF02782">
    <property type="entry name" value="FGGY_C"/>
    <property type="match status" value="1"/>
</dbReference>
<organism evidence="13 14">
    <name type="scientific">Notoacmeibacter marinus</name>
    <dbReference type="NCBI Taxonomy" id="1876515"/>
    <lineage>
        <taxon>Bacteria</taxon>
        <taxon>Pseudomonadati</taxon>
        <taxon>Pseudomonadota</taxon>
        <taxon>Alphaproteobacteria</taxon>
        <taxon>Hyphomicrobiales</taxon>
        <taxon>Notoacmeibacteraceae</taxon>
        <taxon>Notoacmeibacter</taxon>
    </lineage>
</organism>
<evidence type="ECO:0000256" key="3">
    <source>
        <dbReference type="ARBA" id="ARBA00022679"/>
    </source>
</evidence>
<evidence type="ECO:0000313" key="14">
    <source>
        <dbReference type="Proteomes" id="UP000215405"/>
    </source>
</evidence>
<dbReference type="HAMAP" id="MF_02220">
    <property type="entry name" value="XylB"/>
    <property type="match status" value="1"/>
</dbReference>
<dbReference type="PANTHER" id="PTHR43095:SF6">
    <property type="entry name" value="XYLULOSE KINASE"/>
    <property type="match status" value="1"/>
</dbReference>
<evidence type="ECO:0000259" key="11">
    <source>
        <dbReference type="Pfam" id="PF00370"/>
    </source>
</evidence>
<dbReference type="PROSITE" id="PS00445">
    <property type="entry name" value="FGGY_KINASES_2"/>
    <property type="match status" value="1"/>
</dbReference>
<dbReference type="InterPro" id="IPR018483">
    <property type="entry name" value="Carb_kinase_FGGY_CS"/>
</dbReference>
<dbReference type="InterPro" id="IPR018484">
    <property type="entry name" value="FGGY_N"/>
</dbReference>
<evidence type="ECO:0000256" key="2">
    <source>
        <dbReference type="ARBA" id="ARBA00022629"/>
    </source>
</evidence>
<comment type="caution">
    <text evidence="13">The sequence shown here is derived from an EMBL/GenBank/DDBJ whole genome shotgun (WGS) entry which is preliminary data.</text>
</comment>
<dbReference type="GO" id="GO:0004856">
    <property type="term" value="F:D-xylulokinase activity"/>
    <property type="evidence" value="ECO:0007669"/>
    <property type="project" value="UniProtKB-UniRule"/>
</dbReference>
<dbReference type="InterPro" id="IPR018485">
    <property type="entry name" value="FGGY_C"/>
</dbReference>
<dbReference type="GO" id="GO:0005524">
    <property type="term" value="F:ATP binding"/>
    <property type="evidence" value="ECO:0007669"/>
    <property type="project" value="UniProtKB-UniRule"/>
</dbReference>
<dbReference type="PRINTS" id="PR00301">
    <property type="entry name" value="HEATSHOCK70"/>
</dbReference>
<evidence type="ECO:0000259" key="12">
    <source>
        <dbReference type="Pfam" id="PF02782"/>
    </source>
</evidence>
<protein>
    <recommendedName>
        <fullName evidence="8 10">Xylulose kinase</fullName>
        <shortName evidence="8 10">Xylulokinase</shortName>
        <ecNumber evidence="8 10">2.7.1.17</ecNumber>
    </recommendedName>
</protein>
<sequence>MFLGIDIGTSAVKVVVAPAHGDVVATASAPLTISSPRPLWSEQAPDDWWTATVAACAEARAHAPDAWAKIAAIGLSGQMHGATVLGADRRPLRPAILWNDGRAFAECNVMAENLPGLGQIAGVPAMPGFTAPKILWLRDHEPETYGAIAHILLPKDYVRLQMTGEVATDMADAAGTLWLDEARRQWSDALCEASATDPAWLPALYEGTEESGRLTAEAAEALDLQPGTPVAAGGGDAATGAVGIGAVKDGDAFLSLGTSGQFFIADETYRPNPESYVHAFAHAVPERWFRMGVMLNGASPLAWFSSVAGADIPTLLAEAGQAREDRLPLFLPYLTGERSPHNDPYIRGTFSGLESSTSRGEMARAVIDAIAYCFRDARDSLAAAGGVVDRAMAIGGGTRSDLVLQTLADALGLTLVRTVGAETGPAYGAARLAAVMSGELSLDDLAEKPATEKVFEANVDQADHHAERHRRYRALYHALAPLARPDGSED</sequence>
<keyword evidence="5 8" id="KW-0418">Kinase</keyword>
<evidence type="ECO:0000256" key="9">
    <source>
        <dbReference type="RuleBase" id="RU003733"/>
    </source>
</evidence>
<keyword evidence="4 8" id="KW-0547">Nucleotide-binding</keyword>
<dbReference type="NCBIfam" id="TIGR01312">
    <property type="entry name" value="XylB"/>
    <property type="match status" value="1"/>
</dbReference>
<dbReference type="PROSITE" id="PS00933">
    <property type="entry name" value="FGGY_KINASES_1"/>
    <property type="match status" value="1"/>
</dbReference>
<evidence type="ECO:0000256" key="1">
    <source>
        <dbReference type="ARBA" id="ARBA00009156"/>
    </source>
</evidence>
<comment type="catalytic activity">
    <reaction evidence="8 10">
        <text>D-xylulose + ATP = D-xylulose 5-phosphate + ADP + H(+)</text>
        <dbReference type="Rhea" id="RHEA:10964"/>
        <dbReference type="ChEBI" id="CHEBI:15378"/>
        <dbReference type="ChEBI" id="CHEBI:17140"/>
        <dbReference type="ChEBI" id="CHEBI:30616"/>
        <dbReference type="ChEBI" id="CHEBI:57737"/>
        <dbReference type="ChEBI" id="CHEBI:456216"/>
        <dbReference type="EC" id="2.7.1.17"/>
    </reaction>
</comment>
<proteinExistence type="inferred from homology"/>
<evidence type="ECO:0000256" key="10">
    <source>
        <dbReference type="RuleBase" id="RU364073"/>
    </source>
</evidence>
<dbReference type="SUPFAM" id="SSF53067">
    <property type="entry name" value="Actin-like ATPase domain"/>
    <property type="match status" value="2"/>
</dbReference>
<evidence type="ECO:0000256" key="8">
    <source>
        <dbReference type="HAMAP-Rule" id="MF_02220"/>
    </source>
</evidence>
<dbReference type="Gene3D" id="3.30.420.40">
    <property type="match status" value="2"/>
</dbReference>
<dbReference type="PIRSF" id="PIRSF000538">
    <property type="entry name" value="GlpK"/>
    <property type="match status" value="1"/>
</dbReference>
<feature type="site" description="Important for activity" evidence="8">
    <location>
        <position position="6"/>
    </location>
</feature>
<comment type="similarity">
    <text evidence="1 8 9">Belongs to the FGGY kinase family.</text>
</comment>
<dbReference type="InterPro" id="IPR050406">
    <property type="entry name" value="FGGY_Carb_Kinase"/>
</dbReference>
<dbReference type="InterPro" id="IPR043129">
    <property type="entry name" value="ATPase_NBD"/>
</dbReference>
<dbReference type="CDD" id="cd07808">
    <property type="entry name" value="ASKHA_NBD_FGGY_EcXK-like"/>
    <property type="match status" value="1"/>
</dbReference>
<keyword evidence="7 8" id="KW-0119">Carbohydrate metabolism</keyword>
<dbReference type="InterPro" id="IPR006000">
    <property type="entry name" value="Xylulokinase"/>
</dbReference>
<dbReference type="InterPro" id="IPR000577">
    <property type="entry name" value="Carb_kinase_FGGY"/>
</dbReference>
<evidence type="ECO:0000256" key="7">
    <source>
        <dbReference type="ARBA" id="ARBA00023277"/>
    </source>
</evidence>
<reference evidence="14" key="1">
    <citation type="journal article" date="2017" name="Int. J. Syst. Evol. Microbiol.">
        <title>Notoacmeibacter marinus gen. nov., sp. nov., isolated from the gut of a limpet and proposal of Notoacmeibacteraceae fam. nov. in the order Rhizobiales of the class Alphaproteobacteria.</title>
        <authorList>
            <person name="Huang Z."/>
            <person name="Guo F."/>
            <person name="Lai Q."/>
        </authorList>
    </citation>
    <scope>NUCLEOTIDE SEQUENCE [LARGE SCALE GENOMIC DNA]</scope>
    <source>
        <strain evidence="14">XMTR2A4</strain>
    </source>
</reference>
<keyword evidence="6 8" id="KW-0067">ATP-binding</keyword>
<dbReference type="EC" id="2.7.1.17" evidence="8 10"/>
<comment type="function">
    <text evidence="8">Catalyzes the phosphorylation of D-xylulose to D-xylulose 5-phosphate.</text>
</comment>
<gene>
    <name evidence="8 10" type="primary">xylB</name>
    <name evidence="13" type="ORF">B7H23_07045</name>
</gene>
<dbReference type="AlphaFoldDB" id="A0A231V4W7"/>
<evidence type="ECO:0000256" key="4">
    <source>
        <dbReference type="ARBA" id="ARBA00022741"/>
    </source>
</evidence>
<keyword evidence="2 8" id="KW-0859">Xylose metabolism</keyword>